<organism evidence="9 10">
    <name type="scientific">Petrolisthes manimaculis</name>
    <dbReference type="NCBI Taxonomy" id="1843537"/>
    <lineage>
        <taxon>Eukaryota</taxon>
        <taxon>Metazoa</taxon>
        <taxon>Ecdysozoa</taxon>
        <taxon>Arthropoda</taxon>
        <taxon>Crustacea</taxon>
        <taxon>Multicrustacea</taxon>
        <taxon>Malacostraca</taxon>
        <taxon>Eumalacostraca</taxon>
        <taxon>Eucarida</taxon>
        <taxon>Decapoda</taxon>
        <taxon>Pleocyemata</taxon>
        <taxon>Anomura</taxon>
        <taxon>Galatheoidea</taxon>
        <taxon>Porcellanidae</taxon>
        <taxon>Petrolisthes</taxon>
    </lineage>
</organism>
<dbReference type="FunFam" id="3.30.450.20:FF:000066">
    <property type="entry name" value="Period circadian protein"/>
    <property type="match status" value="1"/>
</dbReference>
<dbReference type="InterPro" id="IPR022728">
    <property type="entry name" value="Period_circadian-like_C"/>
</dbReference>
<dbReference type="Pfam" id="PF12114">
    <property type="entry name" value="Period_C"/>
    <property type="match status" value="1"/>
</dbReference>
<feature type="compositionally biased region" description="Low complexity" evidence="7">
    <location>
        <begin position="1023"/>
        <end position="1034"/>
    </location>
</feature>
<evidence type="ECO:0000256" key="7">
    <source>
        <dbReference type="SAM" id="MobiDB-lite"/>
    </source>
</evidence>
<keyword evidence="4" id="KW-0090">Biological rhythms</keyword>
<reference evidence="9" key="1">
    <citation type="submission" date="2023-11" db="EMBL/GenBank/DDBJ databases">
        <title>Genome assemblies of two species of porcelain crab, Petrolisthes cinctipes and Petrolisthes manimaculis (Anomura: Porcellanidae).</title>
        <authorList>
            <person name="Angst P."/>
        </authorList>
    </citation>
    <scope>NUCLEOTIDE SEQUENCE</scope>
    <source>
        <strain evidence="9">PB745_02</strain>
        <tissue evidence="9">Gill</tissue>
    </source>
</reference>
<evidence type="ECO:0000256" key="4">
    <source>
        <dbReference type="ARBA" id="ARBA00023108"/>
    </source>
</evidence>
<dbReference type="CDD" id="cd00130">
    <property type="entry name" value="PAS"/>
    <property type="match status" value="2"/>
</dbReference>
<evidence type="ECO:0000256" key="1">
    <source>
        <dbReference type="ARBA" id="ARBA00004123"/>
    </source>
</evidence>
<gene>
    <name evidence="9" type="ORF">Pmani_027984</name>
</gene>
<dbReference type="PANTHER" id="PTHR11269:SF16">
    <property type="entry name" value="PERIOD CIRCADIAN PROTEIN"/>
    <property type="match status" value="1"/>
</dbReference>
<name>A0AAE1TW56_9EUCA</name>
<accession>A0AAE1TW56</accession>
<keyword evidence="2" id="KW-0597">Phosphoprotein</keyword>
<dbReference type="GO" id="GO:0001222">
    <property type="term" value="F:transcription corepressor binding"/>
    <property type="evidence" value="ECO:0007669"/>
    <property type="project" value="TreeGrafter"/>
</dbReference>
<protein>
    <recommendedName>
        <fullName evidence="6">Period circadian protein</fullName>
    </recommendedName>
</protein>
<feature type="region of interest" description="Disordered" evidence="7">
    <location>
        <begin position="969"/>
        <end position="1036"/>
    </location>
</feature>
<dbReference type="GO" id="GO:0005737">
    <property type="term" value="C:cytoplasm"/>
    <property type="evidence" value="ECO:0007669"/>
    <property type="project" value="TreeGrafter"/>
</dbReference>
<keyword evidence="3" id="KW-0677">Repeat</keyword>
<feature type="compositionally biased region" description="Basic and acidic residues" evidence="7">
    <location>
        <begin position="1086"/>
        <end position="1102"/>
    </location>
</feature>
<evidence type="ECO:0000256" key="3">
    <source>
        <dbReference type="ARBA" id="ARBA00022737"/>
    </source>
</evidence>
<feature type="compositionally biased region" description="Low complexity" evidence="7">
    <location>
        <begin position="39"/>
        <end position="72"/>
    </location>
</feature>
<dbReference type="GO" id="GO:0032922">
    <property type="term" value="P:circadian regulation of gene expression"/>
    <property type="evidence" value="ECO:0007669"/>
    <property type="project" value="TreeGrafter"/>
</dbReference>
<dbReference type="PANTHER" id="PTHR11269">
    <property type="entry name" value="PERIOD CIRCADIAN PROTEIN"/>
    <property type="match status" value="1"/>
</dbReference>
<feature type="compositionally biased region" description="Polar residues" evidence="7">
    <location>
        <begin position="991"/>
        <end position="1003"/>
    </location>
</feature>
<feature type="compositionally biased region" description="Basic and acidic residues" evidence="7">
    <location>
        <begin position="75"/>
        <end position="87"/>
    </location>
</feature>
<evidence type="ECO:0000256" key="2">
    <source>
        <dbReference type="ARBA" id="ARBA00022553"/>
    </source>
</evidence>
<evidence type="ECO:0000313" key="9">
    <source>
        <dbReference type="EMBL" id="KAK4299766.1"/>
    </source>
</evidence>
<evidence type="ECO:0000259" key="8">
    <source>
        <dbReference type="PROSITE" id="PS50112"/>
    </source>
</evidence>
<comment type="caution">
    <text evidence="9">The sequence shown here is derived from an EMBL/GenBank/DDBJ whole genome shotgun (WGS) entry which is preliminary data.</text>
</comment>
<feature type="compositionally biased region" description="Acidic residues" evidence="7">
    <location>
        <begin position="14"/>
        <end position="26"/>
    </location>
</feature>
<comment type="subcellular location">
    <subcellularLocation>
        <location evidence="1">Nucleus</location>
    </subcellularLocation>
</comment>
<dbReference type="GO" id="GO:0000976">
    <property type="term" value="F:transcription cis-regulatory region binding"/>
    <property type="evidence" value="ECO:0007669"/>
    <property type="project" value="TreeGrafter"/>
</dbReference>
<feature type="region of interest" description="Disordered" evidence="7">
    <location>
        <begin position="719"/>
        <end position="742"/>
    </location>
</feature>
<keyword evidence="10" id="KW-1185">Reference proteome</keyword>
<evidence type="ECO:0000313" key="10">
    <source>
        <dbReference type="Proteomes" id="UP001292094"/>
    </source>
</evidence>
<proteinExistence type="predicted"/>
<dbReference type="SUPFAM" id="SSF55785">
    <property type="entry name" value="PYP-like sensor domain (PAS domain)"/>
    <property type="match status" value="2"/>
</dbReference>
<dbReference type="InterPro" id="IPR050760">
    <property type="entry name" value="Period_circadian_regulator"/>
</dbReference>
<feature type="domain" description="PAS" evidence="8">
    <location>
        <begin position="386"/>
        <end position="429"/>
    </location>
</feature>
<feature type="region of interest" description="Disordered" evidence="7">
    <location>
        <begin position="1"/>
        <end position="103"/>
    </location>
</feature>
<dbReference type="PROSITE" id="PS50112">
    <property type="entry name" value="PAS"/>
    <property type="match status" value="2"/>
</dbReference>
<dbReference type="InterPro" id="IPR000014">
    <property type="entry name" value="PAS"/>
</dbReference>
<dbReference type="SMART" id="SM00091">
    <property type="entry name" value="PAS"/>
    <property type="match status" value="2"/>
</dbReference>
<dbReference type="GO" id="GO:0000122">
    <property type="term" value="P:negative regulation of transcription by RNA polymerase II"/>
    <property type="evidence" value="ECO:0007669"/>
    <property type="project" value="TreeGrafter"/>
</dbReference>
<feature type="region of interest" description="Disordered" evidence="7">
    <location>
        <begin position="655"/>
        <end position="690"/>
    </location>
</feature>
<dbReference type="EMBL" id="JAWZYT010003176">
    <property type="protein sequence ID" value="KAK4299766.1"/>
    <property type="molecule type" value="Genomic_DNA"/>
</dbReference>
<feature type="compositionally biased region" description="Polar residues" evidence="7">
    <location>
        <begin position="1230"/>
        <end position="1247"/>
    </location>
</feature>
<dbReference type="Proteomes" id="UP001292094">
    <property type="component" value="Unassembled WGS sequence"/>
</dbReference>
<feature type="compositionally biased region" description="Low complexity" evidence="7">
    <location>
        <begin position="662"/>
        <end position="678"/>
    </location>
</feature>
<evidence type="ECO:0000256" key="6">
    <source>
        <dbReference type="ARBA" id="ARBA00040849"/>
    </source>
</evidence>
<dbReference type="GO" id="GO:0005634">
    <property type="term" value="C:nucleus"/>
    <property type="evidence" value="ECO:0007669"/>
    <property type="project" value="UniProtKB-SubCell"/>
</dbReference>
<feature type="domain" description="PAS" evidence="8">
    <location>
        <begin position="233"/>
        <end position="286"/>
    </location>
</feature>
<dbReference type="Pfam" id="PF14598">
    <property type="entry name" value="PAS_11"/>
    <property type="match status" value="1"/>
</dbReference>
<dbReference type="Gene3D" id="3.30.450.20">
    <property type="entry name" value="PAS domain"/>
    <property type="match status" value="2"/>
</dbReference>
<feature type="region of interest" description="Disordered" evidence="7">
    <location>
        <begin position="1219"/>
        <end position="1292"/>
    </location>
</feature>
<feature type="compositionally biased region" description="Basic and acidic residues" evidence="7">
    <location>
        <begin position="975"/>
        <end position="990"/>
    </location>
</feature>
<sequence>MAESDNQAVAMEEQTIEEQTMEEQAIDDAKNPGQQESAYGSLESSSQGKSQQGSYSGSKSLNSGSSHSSGFGDNADFRANRLKEIKHKDHKRKKGKEKTEKLLQKEKEEIEKEKERTIVVGTTEEHNPRLASEPPNSGLKVSASTFNCHRPSESPNKHTDQPTLVYTQALNYIRKIKERTAEQALFTHPGCPTGVPFASQELSQLPRDTHDVAAYLKSFKSARGFTVAISVQDGTVLQVSPAITDVLGFPKDMLLGQSFIDFVYPKDSINLSSKIIHGLNMPFRNDTLKADNYGTSFFCRMRMYHSLRTSGFGVRNKRTEYQPCKMVLKFPDPSCMNETASTCGPNSSLLLAEIIPIKSVYQVPKETPAMGTFSTRHSLSCNFSEYDPEAIPYLGHLPQDLTGNSIFDCYHPEDMPSLKKAYEEMVREQGKPHRSKPYRFRTFNGSWVTLQTEWLCFVNPWSKRIDSVIGQHKVLKGPSDIAIFTDPADKAPTLLPEEVMKDAQKAQSEILELLAKPVATYKDPSKGPQEMRRRTLAHMMSSFVDELDNMQKDEISTATMSARTTTAAPTATTAAARDPATASSLFPIKNIIIGPNQTSTVQKGLESVTSTDSPSTYGHLNYSETIHRFFRSHPKTISSDESGDSKMEVAHLSSLGSGNHKQSQTLSHSQTNSQSQSGSGSGDNCDHTRKYGNTGLGSSLVSSQSAYLLPSCRVASVYRKSESTGNGSGSGDTGRTSSNSRSYRHVQLTEAVLNRHNADMQKMFMASQRTSTGGVNASTKPCKDKVKIKSMKKPTKRPFERITGLKRPGGVLEQEASANKQPFLALSAAGSGSSLKRSSTDNIWLQPENPQTHIQSTGSVGPAVGPSVANLPGHSYPGLMQGFYLTPSAPSISPIPSVSSIPVPRPCPTLVVPPQPPTFIQPQGMTVPLQYIPGVMYQTVGPPLFNAPPLMLPNVVYQHTAVTSPLTHLTVPMSDGEKHRSGNESDHELDQNPQCSKSFTTKHSTPHMRRPDSQATSVKAEPGSARGSTASASGKIISSHSHVAESIRSYVEDTTILSLGCAPKISQFSQSTSVRAEAESIGSPGKQEKMVMDDREQRHEVSSDMVLSVSSSAYSPGEYKSTDDSMQNVSDNSELNEQLARQDEHSWMGRKRGMRPVLSDPPWLEDVKVTPELLYKYQLETKELMDVLRHDMDKLKGLKQPTWVDDQLYSLYNEMEMDGSNPSLHLEEGVTSSSGEDQAGTSSPQEASQRKKRSTHYFSKMSMLHEENAPMPPQDLWLATRHQPAESSSSSS</sequence>
<evidence type="ECO:0000256" key="5">
    <source>
        <dbReference type="ARBA" id="ARBA00023242"/>
    </source>
</evidence>
<dbReference type="InterPro" id="IPR035965">
    <property type="entry name" value="PAS-like_dom_sf"/>
</dbReference>
<keyword evidence="5" id="KW-0539">Nucleus</keyword>
<feature type="region of interest" description="Disordered" evidence="7">
    <location>
        <begin position="1069"/>
        <end position="1106"/>
    </location>
</feature>
<dbReference type="GO" id="GO:0043153">
    <property type="term" value="P:entrainment of circadian clock by photoperiod"/>
    <property type="evidence" value="ECO:0007669"/>
    <property type="project" value="TreeGrafter"/>
</dbReference>